<dbReference type="AlphaFoldDB" id="A0AB40C1U1"/>
<feature type="region of interest" description="Disordered" evidence="1">
    <location>
        <begin position="1"/>
        <end position="109"/>
    </location>
</feature>
<proteinExistence type="predicted"/>
<gene>
    <name evidence="3" type="primary">LOC120270709</name>
</gene>
<dbReference type="RefSeq" id="XP_039133716.1">
    <property type="nucleotide sequence ID" value="XM_039277782.1"/>
</dbReference>
<feature type="compositionally biased region" description="Polar residues" evidence="1">
    <location>
        <begin position="7"/>
        <end position="23"/>
    </location>
</feature>
<keyword evidence="2" id="KW-1185">Reference proteome</keyword>
<evidence type="ECO:0000313" key="2">
    <source>
        <dbReference type="Proteomes" id="UP001515500"/>
    </source>
</evidence>
<dbReference type="GeneID" id="120270709"/>
<evidence type="ECO:0000313" key="3">
    <source>
        <dbReference type="RefSeq" id="XP_039133716.1"/>
    </source>
</evidence>
<accession>A0AB40C1U1</accession>
<sequence length="109" mass="12037">MNDAIPDSSTVHTAVPEETSSLESIPKQLPPDIKQIRRSDRPKKPSGRWNEEAGFVPLPPRSSKKKIPEDPREAADSHHQSLNEASQKIKRSLNFLSARGPNPVGDPDP</sequence>
<organism evidence="2 3">
    <name type="scientific">Dioscorea cayennensis subsp. rotundata</name>
    <name type="common">White Guinea yam</name>
    <name type="synonym">Dioscorea rotundata</name>
    <dbReference type="NCBI Taxonomy" id="55577"/>
    <lineage>
        <taxon>Eukaryota</taxon>
        <taxon>Viridiplantae</taxon>
        <taxon>Streptophyta</taxon>
        <taxon>Embryophyta</taxon>
        <taxon>Tracheophyta</taxon>
        <taxon>Spermatophyta</taxon>
        <taxon>Magnoliopsida</taxon>
        <taxon>Liliopsida</taxon>
        <taxon>Dioscoreales</taxon>
        <taxon>Dioscoreaceae</taxon>
        <taxon>Dioscorea</taxon>
    </lineage>
</organism>
<name>A0AB40C1U1_DIOCR</name>
<dbReference type="Proteomes" id="UP001515500">
    <property type="component" value="Chromosome 10"/>
</dbReference>
<feature type="compositionally biased region" description="Basic and acidic residues" evidence="1">
    <location>
        <begin position="34"/>
        <end position="43"/>
    </location>
</feature>
<feature type="compositionally biased region" description="Basic and acidic residues" evidence="1">
    <location>
        <begin position="66"/>
        <end position="81"/>
    </location>
</feature>
<reference evidence="3" key="1">
    <citation type="submission" date="2025-08" db="UniProtKB">
        <authorList>
            <consortium name="RefSeq"/>
        </authorList>
    </citation>
    <scope>IDENTIFICATION</scope>
</reference>
<evidence type="ECO:0000256" key="1">
    <source>
        <dbReference type="SAM" id="MobiDB-lite"/>
    </source>
</evidence>
<protein>
    <submittedName>
        <fullName evidence="3">Uncharacterized protein LOC120270709</fullName>
    </submittedName>
</protein>